<reference evidence="7" key="1">
    <citation type="journal article" date="2023" name="Commun. Biol.">
        <title>Genome analysis of Parmales, the sister group of diatoms, reveals the evolutionary specialization of diatoms from phago-mixotrophs to photoautotrophs.</title>
        <authorList>
            <person name="Ban H."/>
            <person name="Sato S."/>
            <person name="Yoshikawa S."/>
            <person name="Yamada K."/>
            <person name="Nakamura Y."/>
            <person name="Ichinomiya M."/>
            <person name="Sato N."/>
            <person name="Blanc-Mathieu R."/>
            <person name="Endo H."/>
            <person name="Kuwata A."/>
            <person name="Ogata H."/>
        </authorList>
    </citation>
    <scope>NUCLEOTIDE SEQUENCE [LARGE SCALE GENOMIC DNA]</scope>
    <source>
        <strain evidence="7">NIES 3701</strain>
    </source>
</reference>
<feature type="binding site" evidence="4">
    <location>
        <position position="354"/>
    </location>
    <ligand>
        <name>GTP</name>
        <dbReference type="ChEBI" id="CHEBI:37565"/>
    </ligand>
</feature>
<dbReference type="GO" id="GO:0005525">
    <property type="term" value="F:GTP binding"/>
    <property type="evidence" value="ECO:0007669"/>
    <property type="project" value="UniProtKB-KW"/>
</dbReference>
<dbReference type="Proteomes" id="UP001165085">
    <property type="component" value="Unassembled WGS sequence"/>
</dbReference>
<dbReference type="EMBL" id="BRXY01000090">
    <property type="protein sequence ID" value="GMH64028.1"/>
    <property type="molecule type" value="Genomic_DNA"/>
</dbReference>
<dbReference type="InterPro" id="IPR027417">
    <property type="entry name" value="P-loop_NTPase"/>
</dbReference>
<feature type="binding site" evidence="4">
    <location>
        <begin position="421"/>
        <end position="424"/>
    </location>
    <ligand>
        <name>GTP</name>
        <dbReference type="ChEBI" id="CHEBI:37565"/>
    </ligand>
</feature>
<gene>
    <name evidence="6" type="ORF">TrST_g7713</name>
</gene>
<organism evidence="6 7">
    <name type="scientific">Triparma strigata</name>
    <dbReference type="NCBI Taxonomy" id="1606541"/>
    <lineage>
        <taxon>Eukaryota</taxon>
        <taxon>Sar</taxon>
        <taxon>Stramenopiles</taxon>
        <taxon>Ochrophyta</taxon>
        <taxon>Bolidophyceae</taxon>
        <taxon>Parmales</taxon>
        <taxon>Triparmaceae</taxon>
        <taxon>Triparma</taxon>
    </lineage>
</organism>
<comment type="caution">
    <text evidence="6">The sequence shown here is derived from an EMBL/GenBank/DDBJ whole genome shotgun (WGS) entry which is preliminary data.</text>
</comment>
<feature type="region of interest" description="Disordered" evidence="5">
    <location>
        <begin position="110"/>
        <end position="149"/>
    </location>
</feature>
<dbReference type="AlphaFoldDB" id="A0A9W7A7E6"/>
<dbReference type="SUPFAM" id="SSF52540">
    <property type="entry name" value="P-loop containing nucleoside triphosphate hydrolases"/>
    <property type="match status" value="1"/>
</dbReference>
<feature type="compositionally biased region" description="Acidic residues" evidence="5">
    <location>
        <begin position="284"/>
        <end position="297"/>
    </location>
</feature>
<evidence type="ECO:0000313" key="6">
    <source>
        <dbReference type="EMBL" id="GMH64028.1"/>
    </source>
</evidence>
<name>A0A9W7A7E6_9STRA</name>
<feature type="compositionally biased region" description="Basic and acidic residues" evidence="5">
    <location>
        <begin position="118"/>
        <end position="129"/>
    </location>
</feature>
<dbReference type="GO" id="GO:0031683">
    <property type="term" value="F:G-protein beta/gamma-subunit complex binding"/>
    <property type="evidence" value="ECO:0007669"/>
    <property type="project" value="InterPro"/>
</dbReference>
<dbReference type="PRINTS" id="PR00318">
    <property type="entry name" value="GPROTEINA"/>
</dbReference>
<keyword evidence="3" id="KW-0807">Transducer</keyword>
<dbReference type="InterPro" id="IPR001019">
    <property type="entry name" value="Gprotein_alpha_su"/>
</dbReference>
<dbReference type="OrthoDB" id="2011769at2759"/>
<feature type="compositionally biased region" description="Low complexity" evidence="5">
    <location>
        <begin position="16"/>
        <end position="31"/>
    </location>
</feature>
<feature type="region of interest" description="Disordered" evidence="5">
    <location>
        <begin position="242"/>
        <end position="313"/>
    </location>
</feature>
<evidence type="ECO:0000256" key="2">
    <source>
        <dbReference type="ARBA" id="ARBA00023134"/>
    </source>
</evidence>
<accession>A0A9W7A7E6</accession>
<dbReference type="InterPro" id="IPR006689">
    <property type="entry name" value="Small_GTPase_ARF/SAR"/>
</dbReference>
<dbReference type="Gene3D" id="3.40.50.300">
    <property type="entry name" value="P-loop containing nucleotide triphosphate hydrolases"/>
    <property type="match status" value="1"/>
</dbReference>
<dbReference type="Pfam" id="PF00025">
    <property type="entry name" value="Arf"/>
    <property type="match status" value="1"/>
</dbReference>
<keyword evidence="1 4" id="KW-0547">Nucleotide-binding</keyword>
<protein>
    <submittedName>
        <fullName evidence="6">Uncharacterized protein</fullName>
    </submittedName>
</protein>
<proteinExistence type="predicted"/>
<evidence type="ECO:0000313" key="7">
    <source>
        <dbReference type="Proteomes" id="UP001165085"/>
    </source>
</evidence>
<dbReference type="GO" id="GO:0007186">
    <property type="term" value="P:G protein-coupled receptor signaling pathway"/>
    <property type="evidence" value="ECO:0007669"/>
    <property type="project" value="InterPro"/>
</dbReference>
<feature type="compositionally biased region" description="Polar residues" evidence="5">
    <location>
        <begin position="78"/>
        <end position="93"/>
    </location>
</feature>
<evidence type="ECO:0000256" key="3">
    <source>
        <dbReference type="ARBA" id="ARBA00023224"/>
    </source>
</evidence>
<feature type="region of interest" description="Disordered" evidence="5">
    <location>
        <begin position="1"/>
        <end position="93"/>
    </location>
</feature>
<dbReference type="GO" id="GO:0003924">
    <property type="term" value="F:GTPase activity"/>
    <property type="evidence" value="ECO:0007669"/>
    <property type="project" value="InterPro"/>
</dbReference>
<evidence type="ECO:0000256" key="5">
    <source>
        <dbReference type="SAM" id="MobiDB-lite"/>
    </source>
</evidence>
<evidence type="ECO:0000256" key="4">
    <source>
        <dbReference type="PIRSR" id="PIRSR606689-1"/>
    </source>
</evidence>
<feature type="compositionally biased region" description="Basic and acidic residues" evidence="5">
    <location>
        <begin position="252"/>
        <end position="271"/>
    </location>
</feature>
<sequence length="488" mass="53267">MGGAASKFDAAETADPPSFSERSSGRSNSPEHSMSGRFNAGNPTSMTTSLHEASRRFQAITVTSNDGKITISHKPMSASKSPVKQPFQSASNRAKTMMGEKLNLSASLLKNIPTGGHGQDHKISPDGSREYGGSNGSNGSDRAESPSAAKDGFNAEVTAVPGKFLFVGLSNSGKTTLIELMSTSRKFQVHETPSKGIERNIDFMLPGEHEKVHDPISVMMSTEMKKSPSRKFVVNKTKGRKLFGDEDAGEGGEEKKEDTDIDTGKLDKVDKVDDEEGENHQQEQQEDDTNAEELEDAEERKSSPTLLSTPPPVSRALSTVASAFVLPLPPPSTCTTTHQCVIRGHAFTALDTPGRPAFRHTWYENLSAVCCIIMVVDCSDWSSLILAAEQVRRLSGKEGGFKVDKDKQLAIDRLPVLVLGNKKDLARKTEGIYDERKLAEVLQMDKWLRNEHGRMWTVRVVSAMDMEGVADSLLWGIEERWKVSKGAS</sequence>
<keyword evidence="7" id="KW-1185">Reference proteome</keyword>
<feature type="compositionally biased region" description="Polar residues" evidence="5">
    <location>
        <begin position="41"/>
        <end position="51"/>
    </location>
</feature>
<evidence type="ECO:0000256" key="1">
    <source>
        <dbReference type="ARBA" id="ARBA00022741"/>
    </source>
</evidence>
<keyword evidence="2 4" id="KW-0342">GTP-binding</keyword>